<name>A0A7Z8Y0H2_9CAUL</name>
<dbReference type="GO" id="GO:0022857">
    <property type="term" value="F:transmembrane transporter activity"/>
    <property type="evidence" value="ECO:0007669"/>
    <property type="project" value="InterPro"/>
</dbReference>
<keyword evidence="3" id="KW-0813">Transport</keyword>
<dbReference type="PANTHER" id="PTHR30047:SF7">
    <property type="entry name" value="HIGH-AFFINITY CHOLINE TRANSPORT PROTEIN"/>
    <property type="match status" value="1"/>
</dbReference>
<feature type="transmembrane region" description="Helical" evidence="8">
    <location>
        <begin position="290"/>
        <end position="310"/>
    </location>
</feature>
<feature type="transmembrane region" description="Helical" evidence="8">
    <location>
        <begin position="119"/>
        <end position="139"/>
    </location>
</feature>
<protein>
    <submittedName>
        <fullName evidence="9">Glycine betaine/proline betaine transporter BetS</fullName>
    </submittedName>
</protein>
<evidence type="ECO:0000256" key="1">
    <source>
        <dbReference type="ARBA" id="ARBA00004651"/>
    </source>
</evidence>
<accession>A0A7Z8Y0H2</accession>
<keyword evidence="4" id="KW-1003">Cell membrane</keyword>
<keyword evidence="6 8" id="KW-1133">Transmembrane helix</keyword>
<proteinExistence type="inferred from homology"/>
<dbReference type="InterPro" id="IPR000060">
    <property type="entry name" value="BCCT_transptr"/>
</dbReference>
<feature type="transmembrane region" description="Helical" evidence="8">
    <location>
        <begin position="499"/>
        <end position="519"/>
    </location>
</feature>
<keyword evidence="10" id="KW-1185">Reference proteome</keyword>
<dbReference type="EMBL" id="UXHF01000101">
    <property type="protein sequence ID" value="VDC48561.1"/>
    <property type="molecule type" value="Genomic_DNA"/>
</dbReference>
<feature type="transmembrane region" description="Helical" evidence="8">
    <location>
        <begin position="345"/>
        <end position="362"/>
    </location>
</feature>
<comment type="caution">
    <text evidence="9">The sequence shown here is derived from an EMBL/GenBank/DDBJ whole genome shotgun (WGS) entry which is preliminary data.</text>
</comment>
<evidence type="ECO:0000256" key="2">
    <source>
        <dbReference type="ARBA" id="ARBA00005658"/>
    </source>
</evidence>
<feature type="transmembrane region" description="Helical" evidence="8">
    <location>
        <begin position="171"/>
        <end position="190"/>
    </location>
</feature>
<evidence type="ECO:0000256" key="6">
    <source>
        <dbReference type="ARBA" id="ARBA00022989"/>
    </source>
</evidence>
<dbReference type="PROSITE" id="PS01303">
    <property type="entry name" value="BCCT"/>
    <property type="match status" value="1"/>
</dbReference>
<dbReference type="NCBIfam" id="TIGR00842">
    <property type="entry name" value="bcct"/>
    <property type="match status" value="1"/>
</dbReference>
<feature type="transmembrane region" description="Helical" evidence="8">
    <location>
        <begin position="428"/>
        <end position="447"/>
    </location>
</feature>
<gene>
    <name evidence="9" type="primary">betS</name>
    <name evidence="9" type="ORF">BREV_BREV_03159</name>
</gene>
<evidence type="ECO:0000256" key="7">
    <source>
        <dbReference type="ARBA" id="ARBA00023136"/>
    </source>
</evidence>
<comment type="subcellular location">
    <subcellularLocation>
        <location evidence="1">Cell membrane</location>
        <topology evidence="1">Multi-pass membrane protein</topology>
    </subcellularLocation>
</comment>
<feature type="transmembrane region" description="Helical" evidence="8">
    <location>
        <begin position="80"/>
        <end position="99"/>
    </location>
</feature>
<dbReference type="PANTHER" id="PTHR30047">
    <property type="entry name" value="HIGH-AFFINITY CHOLINE TRANSPORT PROTEIN-RELATED"/>
    <property type="match status" value="1"/>
</dbReference>
<feature type="transmembrane region" description="Helical" evidence="8">
    <location>
        <begin position="374"/>
        <end position="392"/>
    </location>
</feature>
<evidence type="ECO:0000313" key="9">
    <source>
        <dbReference type="EMBL" id="VDC48561.1"/>
    </source>
</evidence>
<dbReference type="AlphaFoldDB" id="A0A7Z8Y0H2"/>
<feature type="transmembrane region" description="Helical" evidence="8">
    <location>
        <begin position="257"/>
        <end position="278"/>
    </location>
</feature>
<dbReference type="InterPro" id="IPR018093">
    <property type="entry name" value="BCCT_CS"/>
</dbReference>
<evidence type="ECO:0000256" key="5">
    <source>
        <dbReference type="ARBA" id="ARBA00022692"/>
    </source>
</evidence>
<dbReference type="Pfam" id="PF02028">
    <property type="entry name" value="BCCT"/>
    <property type="match status" value="1"/>
</dbReference>
<organism evidence="9 10">
    <name type="scientific">Brevundimonas mediterranea</name>
    <dbReference type="NCBI Taxonomy" id="74329"/>
    <lineage>
        <taxon>Bacteria</taxon>
        <taxon>Pseudomonadati</taxon>
        <taxon>Pseudomonadota</taxon>
        <taxon>Alphaproteobacteria</taxon>
        <taxon>Caulobacterales</taxon>
        <taxon>Caulobacteraceae</taxon>
        <taxon>Brevundimonas</taxon>
    </lineage>
</organism>
<sequence length="667" mass="71896">MSGAGSNRGAFAAGRLPRGGAGTSSFAIRFQPMLRSKMNPRVFWGASAIAGVLLLVALVAPGASDLFFGRAQAWVIDTFGWFYVASVAGFLAVAAYLALGPTGRLKLGPDDAEPDFPYVSWLAMLFAAGMGIGLMYFAVAEPIQHYAAPPEAAPGTLDAAREAMVITFTHWGVHAWAVYAMVGLSLAYFAHRKGLPLTLRSGLSPLLGKRINGPIGDAVDIFAICGTLFGIATSLGLGVSQINSGLNYLTGLPNTPWMQVGLIALVMAAATASVLTGLDKGVRRLSELNLVLAVLLMLFVLVVGPTGFLLKALVQNFGLYLDHFFVRTFNLYAYEPRGWMANWTLFYWAWWIAWSPFVGMFIARISRGRTVRQFIIGVLLVPTGFTFLWMTVFGNTAISLDMGQAAGAISQAVQTDLSTAIFHFLENLPGAAITSTLAVLLVAVFFVTSADSGSLVIDTIASGGADDTPRWQRVYWCTLEGLTAAALLLAGGLSALQAATLLAALPFTVIIILLCLALIRQMNADLKGETVETETPPLGERLKRIFAPASRRDIARQMQRHGVPALTEVREALVAEGLDQSRVEADEQAVWLVVPHAEGRDFLYRLGARSRPLPAITPLDAPEGRRAIEWRMTAQTGEGTRPRDVTGFTRQQIVADVLDHLQAWRLV</sequence>
<feature type="transmembrane region" description="Helical" evidence="8">
    <location>
        <begin position="42"/>
        <end position="60"/>
    </location>
</feature>
<feature type="transmembrane region" description="Helical" evidence="8">
    <location>
        <begin position="474"/>
        <end position="493"/>
    </location>
</feature>
<dbReference type="Proteomes" id="UP000289220">
    <property type="component" value="Unassembled WGS sequence"/>
</dbReference>
<evidence type="ECO:0000256" key="4">
    <source>
        <dbReference type="ARBA" id="ARBA00022475"/>
    </source>
</evidence>
<keyword evidence="5 8" id="KW-0812">Transmembrane</keyword>
<dbReference type="GO" id="GO:0005886">
    <property type="term" value="C:plasma membrane"/>
    <property type="evidence" value="ECO:0007669"/>
    <property type="project" value="UniProtKB-SubCell"/>
</dbReference>
<comment type="similarity">
    <text evidence="2">Belongs to the BCCT transporter (TC 2.A.15) family.</text>
</comment>
<evidence type="ECO:0000256" key="8">
    <source>
        <dbReference type="SAM" id="Phobius"/>
    </source>
</evidence>
<feature type="transmembrane region" description="Helical" evidence="8">
    <location>
        <begin position="218"/>
        <end position="237"/>
    </location>
</feature>
<evidence type="ECO:0000313" key="10">
    <source>
        <dbReference type="Proteomes" id="UP000289220"/>
    </source>
</evidence>
<keyword evidence="7 8" id="KW-0472">Membrane</keyword>
<evidence type="ECO:0000256" key="3">
    <source>
        <dbReference type="ARBA" id="ARBA00022448"/>
    </source>
</evidence>
<reference evidence="9 10" key="1">
    <citation type="submission" date="2018-11" db="EMBL/GenBank/DDBJ databases">
        <authorList>
            <person name="Peiro R."/>
            <person name="Begona"/>
            <person name="Cbmso G."/>
            <person name="Lopez M."/>
            <person name="Gonzalez S."/>
            <person name="Sacristan E."/>
            <person name="Castillo E."/>
        </authorList>
    </citation>
    <scope>NUCLEOTIDE SEQUENCE [LARGE SCALE GENOMIC DNA]</scope>
    <source>
        <strain evidence="9">Brev_genome</strain>
    </source>
</reference>